<evidence type="ECO:0000313" key="6">
    <source>
        <dbReference type="Proteomes" id="UP000014174"/>
    </source>
</evidence>
<keyword evidence="2 3" id="KW-0535">Nitrogen fixation</keyword>
<feature type="domain" description="Nitrogenase/oxidoreductase component 1" evidence="4">
    <location>
        <begin position="22"/>
        <end position="452"/>
    </location>
</feature>
<dbReference type="PATRIC" id="fig|1150600.3.peg.2490"/>
<dbReference type="eggNOG" id="COG2710">
    <property type="taxonomic scope" value="Bacteria"/>
</dbReference>
<dbReference type="InterPro" id="IPR050152">
    <property type="entry name" value="ChlB/BchB/BchZ"/>
</dbReference>
<evidence type="ECO:0000256" key="2">
    <source>
        <dbReference type="ARBA" id="ARBA00023231"/>
    </source>
</evidence>
<dbReference type="Gene3D" id="3.40.50.1980">
    <property type="entry name" value="Nitrogenase molybdenum iron protein domain"/>
    <property type="match status" value="3"/>
</dbReference>
<dbReference type="SUPFAM" id="SSF53807">
    <property type="entry name" value="Helical backbone' metal receptor"/>
    <property type="match status" value="1"/>
</dbReference>
<dbReference type="Gene3D" id="1.20.89.10">
    <property type="entry name" value="Nitrogenase Molybdenum-iron Protein, subunit B, domain 4"/>
    <property type="match status" value="1"/>
</dbReference>
<dbReference type="OrthoDB" id="9800746at2"/>
<dbReference type="PANTHER" id="PTHR33712">
    <property type="entry name" value="LIGHT-INDEPENDENT PROTOCHLOROPHYLLIDE REDUCTASE SUBUNIT B"/>
    <property type="match status" value="1"/>
</dbReference>
<accession>R9GRD6</accession>
<dbReference type="GO" id="GO:0016163">
    <property type="term" value="F:nitrogenase activity"/>
    <property type="evidence" value="ECO:0007669"/>
    <property type="project" value="InterPro"/>
</dbReference>
<comment type="similarity">
    <text evidence="1 3">Belongs to the NifD/NifK/NifE/NifN family.</text>
</comment>
<proteinExistence type="inferred from homology"/>
<dbReference type="EMBL" id="AQPN01000090">
    <property type="protein sequence ID" value="EOR94276.1"/>
    <property type="molecule type" value="Genomic_DNA"/>
</dbReference>
<reference evidence="5 6" key="1">
    <citation type="journal article" date="2013" name="Genome Announc.">
        <title>Draft Genome Sequence of Arcticibacter svalbardensis Strain MN12-7T, a Member of the Family Sphingobacteriaceae Isolated from an Arctic Soil Sample.</title>
        <authorList>
            <person name="Shivaji S."/>
            <person name="Ara S."/>
            <person name="Prasad S."/>
            <person name="Manasa B.P."/>
            <person name="Begum Z."/>
            <person name="Singh A."/>
            <person name="Kumar Pinnaka A."/>
        </authorList>
    </citation>
    <scope>NUCLEOTIDE SEQUENCE [LARGE SCALE GENOMIC DNA]</scope>
    <source>
        <strain evidence="5 6">MN12-7</strain>
    </source>
</reference>
<evidence type="ECO:0000256" key="1">
    <source>
        <dbReference type="ARBA" id="ARBA00011002"/>
    </source>
</evidence>
<comment type="caution">
    <text evidence="5">The sequence shown here is derived from an EMBL/GenBank/DDBJ whole genome shotgun (WGS) entry which is preliminary data.</text>
</comment>
<evidence type="ECO:0000256" key="3">
    <source>
        <dbReference type="RuleBase" id="RU004021"/>
    </source>
</evidence>
<keyword evidence="6" id="KW-1185">Reference proteome</keyword>
<name>R9GRD6_9SPHI</name>
<gene>
    <name evidence="5" type="ORF">ADIARSV_2517</name>
</gene>
<evidence type="ECO:0000259" key="4">
    <source>
        <dbReference type="Pfam" id="PF00148"/>
    </source>
</evidence>
<dbReference type="PANTHER" id="PTHR33712:SF7">
    <property type="entry name" value="LIGHT-INDEPENDENT PROTOCHLOROPHYLLIDE REDUCTASE SUBUNIT B"/>
    <property type="match status" value="1"/>
</dbReference>
<dbReference type="AlphaFoldDB" id="R9GRD6"/>
<dbReference type="InterPro" id="IPR000510">
    <property type="entry name" value="Nase/OxRdtase_comp1"/>
</dbReference>
<organism evidence="5 6">
    <name type="scientific">Arcticibacter svalbardensis MN12-7</name>
    <dbReference type="NCBI Taxonomy" id="1150600"/>
    <lineage>
        <taxon>Bacteria</taxon>
        <taxon>Pseudomonadati</taxon>
        <taxon>Bacteroidota</taxon>
        <taxon>Sphingobacteriia</taxon>
        <taxon>Sphingobacteriales</taxon>
        <taxon>Sphingobacteriaceae</taxon>
        <taxon>Arcticibacter</taxon>
    </lineage>
</organism>
<dbReference type="PROSITE" id="PS00699">
    <property type="entry name" value="NITROGENASE_1_1"/>
    <property type="match status" value="1"/>
</dbReference>
<dbReference type="InterPro" id="IPR000318">
    <property type="entry name" value="Nase_comp1_CS"/>
</dbReference>
<dbReference type="Proteomes" id="UP000014174">
    <property type="component" value="Unassembled WGS sequence"/>
</dbReference>
<dbReference type="Pfam" id="PF00148">
    <property type="entry name" value="Oxidored_nitro"/>
    <property type="match status" value="1"/>
</dbReference>
<dbReference type="RefSeq" id="WP_016195748.1">
    <property type="nucleotide sequence ID" value="NZ_AQPN01000090.1"/>
</dbReference>
<sequence length="467" mass="51739">MDIAVKEGPESFSSLRNACKLCSPLGASVVFKGIEGCIPMIHGSQGCATYIRRYLISHYKEPVDIASSNFSEETTIFGGHKNFNNGLDNIIKQYHPGVIGISSACLSETIGEDINMLIKEYEASNKDTDLPVLIHASTPGYQGTHIDGFHDTVTASVAVLAEENQSGTHINIFPGFVSPEDIRHLKDILDSFGFDYVLFPDYSDSLDNPNWSEYHLIPPGGTPVADLRRTGSASASIEFGYVLNEGTTNSRIKKNKQSFTAAKWLEKNRNVSANRLGLPIGIRETDRFFELLKKLSGKETDRKYTMERGRLIDSYVDGHKYLFGKRAIVYGDEDLVIGTVLFLLEIGIEPVLIASGGVGESLKPILDRLTEGKTKDIPVMNNMDFESINEKSDALKPDILIGSSKGYYVARRLGIPIVRTGFPVHDRFGAQRLQHVGYKGTQQLFDRIVNALIEHKQEDSAVGYKYM</sequence>
<evidence type="ECO:0000313" key="5">
    <source>
        <dbReference type="EMBL" id="EOR94276.1"/>
    </source>
</evidence>
<protein>
    <submittedName>
        <fullName evidence="5">Nitrogenase FeMo-cofactor scaffold and assembly protein NifN</fullName>
    </submittedName>
</protein>
<dbReference type="STRING" id="1150600.ADIARSV_2517"/>